<comment type="caution">
    <text evidence="1">The sequence shown here is derived from an EMBL/GenBank/DDBJ whole genome shotgun (WGS) entry which is preliminary data.</text>
</comment>
<dbReference type="AntiFam" id="ANF00011">
    <property type="entry name" value="tRNA translation"/>
</dbReference>
<accession>W1YNX5</accession>
<sequence length="90" mass="10188">MAGAAGIEPTPTVLETVVLPLNYAPKMEESGFEPLNPKERIYSPSRLATSLFLHKWRETESNCRHTELQSVALPTELPRLKQKLVQIIFK</sequence>
<organism evidence="1">
    <name type="scientific">human gut metagenome</name>
    <dbReference type="NCBI Taxonomy" id="408170"/>
    <lineage>
        <taxon>unclassified sequences</taxon>
        <taxon>metagenomes</taxon>
        <taxon>organismal metagenomes</taxon>
    </lineage>
</organism>
<reference evidence="1" key="1">
    <citation type="submission" date="2013-12" db="EMBL/GenBank/DDBJ databases">
        <title>A Varibaculum cambriense genome reconstructed from a premature infant gut community with otherwise low bacterial novelty that shifts toward anaerobic metabolism during the third week of life.</title>
        <authorList>
            <person name="Brown C.T."/>
            <person name="Sharon I."/>
            <person name="Thomas B.C."/>
            <person name="Castelle C.J."/>
            <person name="Morowitz M.J."/>
            <person name="Banfield J.F."/>
        </authorList>
    </citation>
    <scope>NUCLEOTIDE SEQUENCE</scope>
</reference>
<name>W1YNX5_9ZZZZ</name>
<proteinExistence type="predicted"/>
<dbReference type="EMBL" id="AZMM01001947">
    <property type="protein sequence ID" value="ETJ44026.1"/>
    <property type="molecule type" value="Genomic_DNA"/>
</dbReference>
<dbReference type="AlphaFoldDB" id="W1YNX5"/>
<protein>
    <submittedName>
        <fullName evidence="1">Uncharacterized protein</fullName>
    </submittedName>
</protein>
<gene>
    <name evidence="1" type="ORF">Q604_UNBC01947G0001</name>
</gene>
<evidence type="ECO:0000313" key="1">
    <source>
        <dbReference type="EMBL" id="ETJ44026.1"/>
    </source>
</evidence>